<sequence length="575" mass="64100">MARPVILSEEYLNGLNSSINEIMNRQESVELLVHEVRTLLEANNNRVDQLQTEFHEFMVADTLAKNVQLAQTQLNTIRQEVDANFGHYSAVRLHATGILQGMDAGLIPHSTIRQATEELMISTPRYWLAPALVALAAWIRDDKPLADRGLKESLRRDNDKTSLFFALVLRRVERDEPAVRWLSQYLARQDADRLGQEFAVLLDAVANGGFGPAAKELILERGASWYDRLVSDEDAVEAQVERWCEYIGSHRRNPPTDFPNLRALSPDWPQLENAYKLSTVFGPAAEEVRRVYEKPLNRSRTLAEQVDNLLQRLVTSFDEEEAPLRRKEAELLDVIGSGGDLDAARKRTAATQEAFDSEINFLDLLSNSALAPEDTGVSRSTQRLAIALCRDWADQAAGRLEAASVAALPDQVNLDIDGWSTSVHDATREEDVVAGLTAHFDSRTARDMEAVRSLPAVYGRAAAAGVGALTAIVAFTMAVPLLGLALVAAAIFAGAWAWHENRRQEQQCEGIRIASEENKRQRTRELRGALAELVDFGERTEEEREQAARLHDFLRALRPDQQMVRAPDTARGVIT</sequence>
<evidence type="ECO:0000313" key="3">
    <source>
        <dbReference type="EMBL" id="MFC4334516.1"/>
    </source>
</evidence>
<evidence type="ECO:0000256" key="1">
    <source>
        <dbReference type="SAM" id="Coils"/>
    </source>
</evidence>
<evidence type="ECO:0000256" key="2">
    <source>
        <dbReference type="SAM" id="Phobius"/>
    </source>
</evidence>
<dbReference type="Proteomes" id="UP001595823">
    <property type="component" value="Unassembled WGS sequence"/>
</dbReference>
<proteinExistence type="predicted"/>
<gene>
    <name evidence="3" type="ORF">ACFPET_04810</name>
</gene>
<dbReference type="EMBL" id="JBHSDK010000007">
    <property type="protein sequence ID" value="MFC4334516.1"/>
    <property type="molecule type" value="Genomic_DNA"/>
</dbReference>
<evidence type="ECO:0000313" key="4">
    <source>
        <dbReference type="Proteomes" id="UP001595823"/>
    </source>
</evidence>
<keyword evidence="2" id="KW-0472">Membrane</keyword>
<organism evidence="3 4">
    <name type="scientific">Salininema proteolyticum</name>
    <dbReference type="NCBI Taxonomy" id="1607685"/>
    <lineage>
        <taxon>Bacteria</taxon>
        <taxon>Bacillati</taxon>
        <taxon>Actinomycetota</taxon>
        <taxon>Actinomycetes</taxon>
        <taxon>Glycomycetales</taxon>
        <taxon>Glycomycetaceae</taxon>
        <taxon>Salininema</taxon>
    </lineage>
</organism>
<reference evidence="4" key="1">
    <citation type="journal article" date="2019" name="Int. J. Syst. Evol. Microbiol.">
        <title>The Global Catalogue of Microorganisms (GCM) 10K type strain sequencing project: providing services to taxonomists for standard genome sequencing and annotation.</title>
        <authorList>
            <consortium name="The Broad Institute Genomics Platform"/>
            <consortium name="The Broad Institute Genome Sequencing Center for Infectious Disease"/>
            <person name="Wu L."/>
            <person name="Ma J."/>
        </authorList>
    </citation>
    <scope>NUCLEOTIDE SEQUENCE [LARGE SCALE GENOMIC DNA]</scope>
    <source>
        <strain evidence="4">IBRC-M 10908</strain>
    </source>
</reference>
<keyword evidence="1" id="KW-0175">Coiled coil</keyword>
<protein>
    <submittedName>
        <fullName evidence="3">Uncharacterized protein</fullName>
    </submittedName>
</protein>
<feature type="transmembrane region" description="Helical" evidence="2">
    <location>
        <begin position="481"/>
        <end position="498"/>
    </location>
</feature>
<dbReference type="RefSeq" id="WP_380618295.1">
    <property type="nucleotide sequence ID" value="NZ_JBHSDK010000007.1"/>
</dbReference>
<keyword evidence="4" id="KW-1185">Reference proteome</keyword>
<name>A0ABV8TUR0_9ACTN</name>
<keyword evidence="2" id="KW-0812">Transmembrane</keyword>
<comment type="caution">
    <text evidence="3">The sequence shown here is derived from an EMBL/GenBank/DDBJ whole genome shotgun (WGS) entry which is preliminary data.</text>
</comment>
<keyword evidence="2" id="KW-1133">Transmembrane helix</keyword>
<feature type="coiled-coil region" evidence="1">
    <location>
        <begin position="33"/>
        <end position="80"/>
    </location>
</feature>
<accession>A0ABV8TUR0</accession>